<evidence type="ECO:0000259" key="2">
    <source>
        <dbReference type="Pfam" id="PF00535"/>
    </source>
</evidence>
<evidence type="ECO:0000256" key="1">
    <source>
        <dbReference type="SAM" id="MobiDB-lite"/>
    </source>
</evidence>
<feature type="region of interest" description="Disordered" evidence="1">
    <location>
        <begin position="11"/>
        <end position="41"/>
    </location>
</feature>
<comment type="caution">
    <text evidence="3">The sequence shown here is derived from an EMBL/GenBank/DDBJ whole genome shotgun (WGS) entry which is preliminary data.</text>
</comment>
<dbReference type="InterPro" id="IPR029044">
    <property type="entry name" value="Nucleotide-diphossugar_trans"/>
</dbReference>
<proteinExistence type="predicted"/>
<keyword evidence="3" id="KW-0808">Transferase</keyword>
<gene>
    <name evidence="3" type="ORF">ACE1CI_24270</name>
</gene>
<dbReference type="EC" id="2.4.-.-" evidence="3"/>
<dbReference type="SUPFAM" id="SSF53448">
    <property type="entry name" value="Nucleotide-diphospho-sugar transferases"/>
    <property type="match status" value="1"/>
</dbReference>
<dbReference type="Proteomes" id="UP001576784">
    <property type="component" value="Unassembled WGS sequence"/>
</dbReference>
<dbReference type="Pfam" id="PF00535">
    <property type="entry name" value="Glycos_transf_2"/>
    <property type="match status" value="1"/>
</dbReference>
<evidence type="ECO:0000313" key="4">
    <source>
        <dbReference type="Proteomes" id="UP001576784"/>
    </source>
</evidence>
<keyword evidence="4" id="KW-1185">Reference proteome</keyword>
<dbReference type="GO" id="GO:0016757">
    <property type="term" value="F:glycosyltransferase activity"/>
    <property type="evidence" value="ECO:0007669"/>
    <property type="project" value="UniProtKB-KW"/>
</dbReference>
<dbReference type="CDD" id="cd06433">
    <property type="entry name" value="GT_2_WfgS_like"/>
    <property type="match status" value="1"/>
</dbReference>
<name>A0ABV4XWC9_9CYAN</name>
<feature type="domain" description="Glycosyltransferase 2-like" evidence="2">
    <location>
        <begin position="46"/>
        <end position="198"/>
    </location>
</feature>
<accession>A0ABV4XWC9</accession>
<evidence type="ECO:0000313" key="3">
    <source>
        <dbReference type="EMBL" id="MFB2896039.1"/>
    </source>
</evidence>
<organism evidence="3 4">
    <name type="scientific">Floridaenema flaviceps BLCC-F50</name>
    <dbReference type="NCBI Taxonomy" id="3153642"/>
    <lineage>
        <taxon>Bacteria</taxon>
        <taxon>Bacillati</taxon>
        <taxon>Cyanobacteriota</taxon>
        <taxon>Cyanophyceae</taxon>
        <taxon>Oscillatoriophycideae</taxon>
        <taxon>Aerosakkonematales</taxon>
        <taxon>Aerosakkonemataceae</taxon>
        <taxon>Floridanema</taxon>
        <taxon>Floridanema flaviceps</taxon>
    </lineage>
</organism>
<sequence length="332" mass="38566">MQVIHKSLTLKDLPSPPPDKTGWPWTEGNDPLPNQTPDGSQWPRISIVTPSYNYGDFIEETIRSILLQGYPNLEYIIIDGGSTDNTIEIIKKYEKYLTYWVSEPDKGQTDAINKGFQYCTGDIFAWLNSDDSYTKIALRRVAEYYLQGNQVIGGSCLLVFTDGRPDDVVKSFPINFERFLNFWAVGAHFPQPAVFVARQIADKCFPLNNQLYMLMDYQFFVRVISQNPQAIYIPDILVKFNFHGKNKSESKKETSFSEFYEIGRSEAKKLPWLKQFVYLFKLKDYQVLHPLIYEEKAQNIKQVMSALSSRPTLLFWSPFWKCILKIIYKNYG</sequence>
<dbReference type="EMBL" id="JBHFNR010000182">
    <property type="protein sequence ID" value="MFB2896039.1"/>
    <property type="molecule type" value="Genomic_DNA"/>
</dbReference>
<keyword evidence="3" id="KW-0328">Glycosyltransferase</keyword>
<protein>
    <submittedName>
        <fullName evidence="3">Glycosyltransferase family 2 protein</fullName>
        <ecNumber evidence="3">2.4.-.-</ecNumber>
    </submittedName>
</protein>
<dbReference type="InterPro" id="IPR001173">
    <property type="entry name" value="Glyco_trans_2-like"/>
</dbReference>
<dbReference type="Gene3D" id="3.90.550.10">
    <property type="entry name" value="Spore Coat Polysaccharide Biosynthesis Protein SpsA, Chain A"/>
    <property type="match status" value="1"/>
</dbReference>
<reference evidence="3 4" key="1">
    <citation type="submission" date="2024-09" db="EMBL/GenBank/DDBJ databases">
        <title>Floridaenema gen nov. (Aerosakkonemataceae, Aerosakkonematales ord. nov., Cyanobacteria) from benthic tropical and subtropical fresh waters, with the description of four new species.</title>
        <authorList>
            <person name="Moretto J.A."/>
            <person name="Berthold D.E."/>
            <person name="Lefler F.W."/>
            <person name="Huang I.-S."/>
            <person name="Laughinghouse H. IV."/>
        </authorList>
    </citation>
    <scope>NUCLEOTIDE SEQUENCE [LARGE SCALE GENOMIC DNA]</scope>
    <source>
        <strain evidence="3 4">BLCC-F50</strain>
    </source>
</reference>
<dbReference type="RefSeq" id="WP_413265669.1">
    <property type="nucleotide sequence ID" value="NZ_JBHFNR010000182.1"/>
</dbReference>
<dbReference type="PANTHER" id="PTHR22916">
    <property type="entry name" value="GLYCOSYLTRANSFERASE"/>
    <property type="match status" value="1"/>
</dbReference>
<dbReference type="PANTHER" id="PTHR22916:SF65">
    <property type="entry name" value="SLR1065 PROTEIN"/>
    <property type="match status" value="1"/>
</dbReference>